<reference evidence="6 7" key="1">
    <citation type="journal article" date="2019" name="Anaerobe">
        <title>Detection of Robinsoniella peoriensis in multiple bone samples of a trauma patient.</title>
        <authorList>
            <person name="Schrottner P."/>
            <person name="Hartwich K."/>
            <person name="Bunk B."/>
            <person name="Schober I."/>
            <person name="Helbig S."/>
            <person name="Rudolph W.W."/>
            <person name="Gunzer F."/>
        </authorList>
    </citation>
    <scope>NUCLEOTIDE SEQUENCE [LARGE SCALE GENOMIC DNA]</scope>
    <source>
        <strain evidence="6 7">DSM 106044</strain>
    </source>
</reference>
<comment type="similarity">
    <text evidence="1">Belongs to the LysR transcriptional regulatory family.</text>
</comment>
<organism evidence="6 7">
    <name type="scientific">Robinsoniella peoriensis</name>
    <dbReference type="NCBI Taxonomy" id="180332"/>
    <lineage>
        <taxon>Bacteria</taxon>
        <taxon>Bacillati</taxon>
        <taxon>Bacillota</taxon>
        <taxon>Clostridia</taxon>
        <taxon>Lachnospirales</taxon>
        <taxon>Lachnospiraceae</taxon>
        <taxon>Robinsoniella</taxon>
    </lineage>
</organism>
<evidence type="ECO:0000259" key="5">
    <source>
        <dbReference type="PROSITE" id="PS50931"/>
    </source>
</evidence>
<evidence type="ECO:0000256" key="2">
    <source>
        <dbReference type="ARBA" id="ARBA00023015"/>
    </source>
</evidence>
<dbReference type="GO" id="GO:0000976">
    <property type="term" value="F:transcription cis-regulatory region binding"/>
    <property type="evidence" value="ECO:0007669"/>
    <property type="project" value="TreeGrafter"/>
</dbReference>
<dbReference type="PANTHER" id="PTHR30126">
    <property type="entry name" value="HTH-TYPE TRANSCRIPTIONAL REGULATOR"/>
    <property type="match status" value="1"/>
</dbReference>
<keyword evidence="7" id="KW-1185">Reference proteome</keyword>
<dbReference type="InterPro" id="IPR000847">
    <property type="entry name" value="LysR_HTH_N"/>
</dbReference>
<dbReference type="PRINTS" id="PR00039">
    <property type="entry name" value="HTHLYSR"/>
</dbReference>
<name>A0A4U8Q861_9FIRM</name>
<gene>
    <name evidence="6" type="primary">cynR_3</name>
    <name evidence="6" type="ORF">DSM106044_02420</name>
</gene>
<evidence type="ECO:0000256" key="4">
    <source>
        <dbReference type="ARBA" id="ARBA00023163"/>
    </source>
</evidence>
<dbReference type="Gene3D" id="1.10.10.10">
    <property type="entry name" value="Winged helix-like DNA-binding domain superfamily/Winged helix DNA-binding domain"/>
    <property type="match status" value="1"/>
</dbReference>
<accession>A0A4U8Q861</accession>
<dbReference type="SUPFAM" id="SSF53850">
    <property type="entry name" value="Periplasmic binding protein-like II"/>
    <property type="match status" value="1"/>
</dbReference>
<dbReference type="InterPro" id="IPR005119">
    <property type="entry name" value="LysR_subst-bd"/>
</dbReference>
<dbReference type="RefSeq" id="WP_047833140.1">
    <property type="nucleotide sequence ID" value="NZ_CAUSDN010000084.1"/>
</dbReference>
<dbReference type="CDD" id="cd05466">
    <property type="entry name" value="PBP2_LTTR_substrate"/>
    <property type="match status" value="1"/>
</dbReference>
<dbReference type="SUPFAM" id="SSF46785">
    <property type="entry name" value="Winged helix' DNA-binding domain"/>
    <property type="match status" value="1"/>
</dbReference>
<dbReference type="AlphaFoldDB" id="A0A4U8Q861"/>
<dbReference type="PANTHER" id="PTHR30126:SF64">
    <property type="entry name" value="HTH-TYPE TRANSCRIPTIONAL REGULATOR CITR"/>
    <property type="match status" value="1"/>
</dbReference>
<protein>
    <submittedName>
        <fullName evidence="6">Cyn operon transcriptional activator</fullName>
    </submittedName>
</protein>
<dbReference type="Proteomes" id="UP000306509">
    <property type="component" value="Unassembled WGS sequence"/>
</dbReference>
<dbReference type="Pfam" id="PF03466">
    <property type="entry name" value="LysR_substrate"/>
    <property type="match status" value="1"/>
</dbReference>
<sequence>MSANFEYYKIFYFVAKYKSITQAANLLMSSQPSISRTIKLLEEELRCKLFVRSQKGVSLTHEGEELFAHVRRACEEIFIGEKSLKDISTLQDGLIRIGASETALHGFLLVKLKSFHSMYPNIKLLIQNVTTPEAIDHLKYDKIDFAIVTTPTDAYAPLEETKLLPFREILIAGPHFKHLKDQVLHLEDLKQYPLISLSKGTTTYTFYEKIFSSRKLYLEPDIEVATTDLILPMVTHDLGIGFIPEEFAARAVNAQEVFEIRVAEEIPFRNICLVENTKYPLSAAAFQLKKIICEK</sequence>
<dbReference type="InterPro" id="IPR036388">
    <property type="entry name" value="WH-like_DNA-bd_sf"/>
</dbReference>
<evidence type="ECO:0000313" key="7">
    <source>
        <dbReference type="Proteomes" id="UP000306509"/>
    </source>
</evidence>
<feature type="domain" description="HTH lysR-type" evidence="5">
    <location>
        <begin position="9"/>
        <end position="60"/>
    </location>
</feature>
<dbReference type="InterPro" id="IPR036390">
    <property type="entry name" value="WH_DNA-bd_sf"/>
</dbReference>
<dbReference type="STRING" id="180332.GCA_000797495_00716"/>
<comment type="caution">
    <text evidence="6">The sequence shown here is derived from an EMBL/GenBank/DDBJ whole genome shotgun (WGS) entry which is preliminary data.</text>
</comment>
<keyword evidence="3" id="KW-0238">DNA-binding</keyword>
<dbReference type="PROSITE" id="PS50931">
    <property type="entry name" value="HTH_LYSR"/>
    <property type="match status" value="1"/>
</dbReference>
<dbReference type="EMBL" id="QGQD01000049">
    <property type="protein sequence ID" value="TLD00719.1"/>
    <property type="molecule type" value="Genomic_DNA"/>
</dbReference>
<dbReference type="Pfam" id="PF00126">
    <property type="entry name" value="HTH_1"/>
    <property type="match status" value="1"/>
</dbReference>
<dbReference type="GO" id="GO:0003700">
    <property type="term" value="F:DNA-binding transcription factor activity"/>
    <property type="evidence" value="ECO:0007669"/>
    <property type="project" value="InterPro"/>
</dbReference>
<dbReference type="Gene3D" id="3.40.190.290">
    <property type="match status" value="1"/>
</dbReference>
<evidence type="ECO:0000256" key="3">
    <source>
        <dbReference type="ARBA" id="ARBA00023125"/>
    </source>
</evidence>
<keyword evidence="2" id="KW-0805">Transcription regulation</keyword>
<keyword evidence="4" id="KW-0804">Transcription</keyword>
<evidence type="ECO:0000256" key="1">
    <source>
        <dbReference type="ARBA" id="ARBA00009437"/>
    </source>
</evidence>
<proteinExistence type="inferred from homology"/>
<evidence type="ECO:0000313" key="6">
    <source>
        <dbReference type="EMBL" id="TLD00719.1"/>
    </source>
</evidence>